<reference evidence="1 2" key="1">
    <citation type="submission" date="2019-02" db="EMBL/GenBank/DDBJ databases">
        <title>Kribbella capetownensis sp. nov. and Kribbella speibonae sp. nov., isolated from soil.</title>
        <authorList>
            <person name="Curtis S.M."/>
            <person name="Norton I."/>
            <person name="Everest G.J."/>
            <person name="Meyers P.R."/>
        </authorList>
    </citation>
    <scope>NUCLEOTIDE SEQUENCE [LARGE SCALE GENOMIC DNA]</scope>
    <source>
        <strain evidence="1 2">DSM 27082</strain>
    </source>
</reference>
<evidence type="ECO:0000313" key="1">
    <source>
        <dbReference type="EMBL" id="TCC19967.1"/>
    </source>
</evidence>
<keyword evidence="2" id="KW-1185">Reference proteome</keyword>
<protein>
    <recommendedName>
        <fullName evidence="3">Minor tail protein</fullName>
    </recommendedName>
</protein>
<comment type="caution">
    <text evidence="1">The sequence shown here is derived from an EMBL/GenBank/DDBJ whole genome shotgun (WGS) entry which is preliminary data.</text>
</comment>
<organism evidence="1 2">
    <name type="scientific">Kribbella sindirgiensis</name>
    <dbReference type="NCBI Taxonomy" id="1124744"/>
    <lineage>
        <taxon>Bacteria</taxon>
        <taxon>Bacillati</taxon>
        <taxon>Actinomycetota</taxon>
        <taxon>Actinomycetes</taxon>
        <taxon>Propionibacteriales</taxon>
        <taxon>Kribbellaceae</taxon>
        <taxon>Kribbella</taxon>
    </lineage>
</organism>
<accession>A0A4R0I3M3</accession>
<evidence type="ECO:0000313" key="2">
    <source>
        <dbReference type="Proteomes" id="UP000292695"/>
    </source>
</evidence>
<dbReference type="RefSeq" id="WP_131295911.1">
    <property type="nucleotide sequence ID" value="NZ_SJKA01000022.1"/>
</dbReference>
<dbReference type="EMBL" id="SJKA01000022">
    <property type="protein sequence ID" value="TCC19967.1"/>
    <property type="molecule type" value="Genomic_DNA"/>
</dbReference>
<dbReference type="Proteomes" id="UP000292695">
    <property type="component" value="Unassembled WGS sequence"/>
</dbReference>
<name>A0A4R0I3M3_9ACTN</name>
<dbReference type="OrthoDB" id="4930130at2"/>
<dbReference type="AlphaFoldDB" id="A0A4R0I3M3"/>
<sequence length="347" mass="37021">MPYSSFPFDNQDTTETQYSKLFRELQASGVADTYGGSALRVDATGGMNIAIQAGFAIVRGHGFLCDAAEPLTIPAAGSSQVIHTVVLRLDPSVNSIVPAVVSGVGGGGAPALVQTDSAIFEMPLFDIPVAPGAANVDPTKMVDRRRFLADAPGAWSTASRPQGPRYATLGYNTTISQWEFHNGVDWVPVVDPSIPSRVLALESQPYVNKQDAQILGAPSYVVPDATTKVLNWVTTEDFSGISYSSVTGRFVVSKAGWYRYDIHNAFNTSAADAGYRQLTLVKNDAVLVANDIRNAVKGGFTTLKLSGETYLSPSDFLTTSVRHTAGGTLGMISDDGYQHFTLRRVGS</sequence>
<evidence type="ECO:0008006" key="3">
    <source>
        <dbReference type="Google" id="ProtNLM"/>
    </source>
</evidence>
<proteinExistence type="predicted"/>
<gene>
    <name evidence="1" type="ORF">E0H50_37720</name>
</gene>